<dbReference type="EMBL" id="CP040330">
    <property type="protein sequence ID" value="QCS44325.1"/>
    <property type="molecule type" value="Genomic_DNA"/>
</dbReference>
<keyword evidence="1" id="KW-0472">Membrane</keyword>
<proteinExistence type="predicted"/>
<evidence type="ECO:0000256" key="1">
    <source>
        <dbReference type="SAM" id="Phobius"/>
    </source>
</evidence>
<feature type="transmembrane region" description="Helical" evidence="1">
    <location>
        <begin position="83"/>
        <end position="112"/>
    </location>
</feature>
<keyword evidence="1" id="KW-0812">Transmembrane</keyword>
<name>A0A4P8WLT0_9EURY</name>
<keyword evidence="1" id="KW-1133">Transmembrane helix</keyword>
<protein>
    <submittedName>
        <fullName evidence="2">Uncharacterized protein</fullName>
    </submittedName>
</protein>
<gene>
    <name evidence="2" type="ORF">FEJ81_12055</name>
</gene>
<dbReference type="AlphaFoldDB" id="A0A4P8WLT0"/>
<dbReference type="KEGG" id="nvr:FEJ81_12055"/>
<evidence type="ECO:0000313" key="2">
    <source>
        <dbReference type="EMBL" id="QCS44325.1"/>
    </source>
</evidence>
<dbReference type="OrthoDB" id="307593at2157"/>
<organism evidence="2 3">
    <name type="scientific">Natrinema versiforme</name>
    <dbReference type="NCBI Taxonomy" id="88724"/>
    <lineage>
        <taxon>Archaea</taxon>
        <taxon>Methanobacteriati</taxon>
        <taxon>Methanobacteriota</taxon>
        <taxon>Stenosarchaea group</taxon>
        <taxon>Halobacteria</taxon>
        <taxon>Halobacteriales</taxon>
        <taxon>Natrialbaceae</taxon>
        <taxon>Natrinema</taxon>
    </lineage>
</organism>
<reference evidence="3" key="1">
    <citation type="submission" date="2019-05" db="EMBL/GenBank/DDBJ databases">
        <title>Genome sequence and methylation pattern of the halophilic Archaeon Natrinema versiforme BOL5-4.</title>
        <authorList>
            <person name="DasSarma P."/>
            <person name="Anton B.P."/>
            <person name="DasSarma S.L."/>
            <person name="Martinez F.L."/>
            <person name="Guzman D."/>
            <person name="Roberts R.J."/>
            <person name="DasSarma S."/>
        </authorList>
    </citation>
    <scope>NUCLEOTIDE SEQUENCE [LARGE SCALE GENOMIC DNA]</scope>
    <source>
        <strain evidence="3">BOL5-4</strain>
    </source>
</reference>
<sequence>MLTALLPPVTLFGNVVPAAVVVAYGTAVGVFIDLDHFLIARFKTGDWDAVRFCLANPGTAATDQSEIFDPGDVGVLSRLLSHVVIAGIAVPAIALASVPLAIVTGAVLYAHLLADLVWDISLLESHADAAGSIDDLVGMVR</sequence>
<dbReference type="Proteomes" id="UP000302218">
    <property type="component" value="Chromosome"/>
</dbReference>
<accession>A0A4P8WLT0</accession>
<feature type="transmembrane region" description="Helical" evidence="1">
    <location>
        <begin position="12"/>
        <end position="34"/>
    </location>
</feature>
<evidence type="ECO:0000313" key="3">
    <source>
        <dbReference type="Proteomes" id="UP000302218"/>
    </source>
</evidence>